<feature type="transmembrane region" description="Helical" evidence="8">
    <location>
        <begin position="143"/>
        <end position="161"/>
    </location>
</feature>
<gene>
    <name evidence="8" type="primary">menA</name>
    <name evidence="10" type="ORF">G1H11_04325</name>
</gene>
<feature type="transmembrane region" description="Helical" evidence="8">
    <location>
        <begin position="265"/>
        <end position="290"/>
    </location>
</feature>
<evidence type="ECO:0000256" key="7">
    <source>
        <dbReference type="ARBA" id="ARBA00023136"/>
    </source>
</evidence>
<dbReference type="CDD" id="cd13962">
    <property type="entry name" value="PT_UbiA_UBIAD1"/>
    <property type="match status" value="1"/>
</dbReference>
<accession>A0A6N9YHV6</accession>
<dbReference type="InterPro" id="IPR044878">
    <property type="entry name" value="UbiA_sf"/>
</dbReference>
<dbReference type="AlphaFoldDB" id="A0A6N9YHV6"/>
<evidence type="ECO:0000313" key="10">
    <source>
        <dbReference type="EMBL" id="NED94532.1"/>
    </source>
</evidence>
<feature type="transmembrane region" description="Helical" evidence="8">
    <location>
        <begin position="41"/>
        <end position="58"/>
    </location>
</feature>
<dbReference type="Pfam" id="PF01040">
    <property type="entry name" value="UbiA"/>
    <property type="match status" value="1"/>
</dbReference>
<comment type="catalytic activity">
    <reaction evidence="8">
        <text>an all-trans-polyprenyl diphosphate + 1,4-dihydroxy-2-naphthoate + H(+) = a 2-demethylmenaquinol + CO2 + diphosphate</text>
        <dbReference type="Rhea" id="RHEA:26478"/>
        <dbReference type="Rhea" id="RHEA-COMP:9563"/>
        <dbReference type="Rhea" id="RHEA-COMP:9564"/>
        <dbReference type="ChEBI" id="CHEBI:11173"/>
        <dbReference type="ChEBI" id="CHEBI:15378"/>
        <dbReference type="ChEBI" id="CHEBI:16526"/>
        <dbReference type="ChEBI" id="CHEBI:33019"/>
        <dbReference type="ChEBI" id="CHEBI:55437"/>
        <dbReference type="ChEBI" id="CHEBI:58914"/>
        <dbReference type="EC" id="2.5.1.74"/>
    </reaction>
</comment>
<feature type="transmembrane region" description="Helical" evidence="8">
    <location>
        <begin position="114"/>
        <end position="131"/>
    </location>
</feature>
<comment type="similarity">
    <text evidence="8">Belongs to the MenA family. Type 1 subfamily.</text>
</comment>
<feature type="transmembrane region" description="Helical" evidence="8">
    <location>
        <begin position="167"/>
        <end position="188"/>
    </location>
</feature>
<evidence type="ECO:0000256" key="5">
    <source>
        <dbReference type="ARBA" id="ARBA00022692"/>
    </source>
</evidence>
<keyword evidence="2 8" id="KW-0474">Menaquinone biosynthesis</keyword>
<reference evidence="10 11" key="1">
    <citation type="submission" date="2020-02" db="EMBL/GenBank/DDBJ databases">
        <authorList>
            <person name="Li X.-J."/>
            <person name="Feng X.-M."/>
        </authorList>
    </citation>
    <scope>NUCLEOTIDE SEQUENCE [LARGE SCALE GENOMIC DNA]</scope>
    <source>
        <strain evidence="10 11">CGMCC 4.7225</strain>
    </source>
</reference>
<keyword evidence="7 8" id="KW-0472">Membrane</keyword>
<dbReference type="NCBIfam" id="NF004751">
    <property type="entry name" value="PRK06080.1-3"/>
    <property type="match status" value="1"/>
</dbReference>
<feature type="transmembrane region" description="Helical" evidence="8">
    <location>
        <begin position="216"/>
        <end position="233"/>
    </location>
</feature>
<proteinExistence type="inferred from homology"/>
<comment type="function">
    <text evidence="8">Conversion of 1,4-dihydroxy-2-naphthoate (DHNA) to demethylmenaquinone (DMK).</text>
</comment>
<keyword evidence="4 8" id="KW-0808">Transferase</keyword>
<dbReference type="GO" id="GO:0042371">
    <property type="term" value="P:vitamin K biosynthetic process"/>
    <property type="evidence" value="ECO:0007669"/>
    <property type="project" value="TreeGrafter"/>
</dbReference>
<protein>
    <recommendedName>
        <fullName evidence="8 9">1,4-dihydroxy-2-naphthoate octaprenyltransferase</fullName>
        <shortName evidence="8">DHNA-octaprenyltransferase</shortName>
        <ecNumber evidence="8 9">2.5.1.74</ecNumber>
    </recommendedName>
</protein>
<dbReference type="Proteomes" id="UP000469185">
    <property type="component" value="Unassembled WGS sequence"/>
</dbReference>
<dbReference type="InterPro" id="IPR026046">
    <property type="entry name" value="UBIAD1"/>
</dbReference>
<comment type="caution">
    <text evidence="10">The sequence shown here is derived from an EMBL/GenBank/DDBJ whole genome shotgun (WGS) entry which is preliminary data.</text>
</comment>
<sequence length="291" mass="29574">MATSTQWVQGTRPRTLPAAVSPVLVGTGAAAAAGSVHIGRALLALAVAVALQIGVNFANDYSDGVRGTDDDRVGPFRLVGSGAVRAATVKAAAWVSFGVAALCGLVLVVLTAEWWLLAVGAAAVAAAWYYTGGSRPYGYRGMGELSVFVFFGLVAVGGTTFVQTGQISASSVLAGAAVGSSACALLLVNNIRDAPKDAGAGKRTLAVFLGQQRSRLLYAGLMTAPFVLALPMIVTADPWVALALLAIPMTARVTVPVLRGDEGPALIPALQGTSFTGLLFASLLTVGLFLS</sequence>
<keyword evidence="11" id="KW-1185">Reference proteome</keyword>
<keyword evidence="6 8" id="KW-1133">Transmembrane helix</keyword>
<dbReference type="RefSeq" id="WP_163816398.1">
    <property type="nucleotide sequence ID" value="NZ_JAAGOB010000002.1"/>
</dbReference>
<dbReference type="EMBL" id="JAAGOB010000002">
    <property type="protein sequence ID" value="NED94532.1"/>
    <property type="molecule type" value="Genomic_DNA"/>
</dbReference>
<evidence type="ECO:0000313" key="11">
    <source>
        <dbReference type="Proteomes" id="UP000469185"/>
    </source>
</evidence>
<keyword evidence="5 8" id="KW-0812">Transmembrane</keyword>
<evidence type="ECO:0000256" key="9">
    <source>
        <dbReference type="NCBIfam" id="TIGR00751"/>
    </source>
</evidence>
<evidence type="ECO:0000256" key="6">
    <source>
        <dbReference type="ARBA" id="ARBA00022989"/>
    </source>
</evidence>
<comment type="subcellular location">
    <subcellularLocation>
        <location evidence="8">Cell membrane</location>
        <topology evidence="8">Multi-pass membrane protein</topology>
    </subcellularLocation>
    <subcellularLocation>
        <location evidence="1">Membrane</location>
        <topology evidence="1">Multi-pass membrane protein</topology>
    </subcellularLocation>
</comment>
<dbReference type="PANTHER" id="PTHR13929:SF0">
    <property type="entry name" value="UBIA PRENYLTRANSFERASE DOMAIN-CONTAINING PROTEIN 1"/>
    <property type="match status" value="1"/>
</dbReference>
<dbReference type="UniPathway" id="UPA00079">
    <property type="reaction ID" value="UER00168"/>
</dbReference>
<dbReference type="PIRSF" id="PIRSF005355">
    <property type="entry name" value="UBIAD1"/>
    <property type="match status" value="1"/>
</dbReference>
<dbReference type="NCBIfam" id="TIGR00751">
    <property type="entry name" value="menA"/>
    <property type="match status" value="1"/>
</dbReference>
<evidence type="ECO:0000256" key="4">
    <source>
        <dbReference type="ARBA" id="ARBA00022679"/>
    </source>
</evidence>
<dbReference type="InterPro" id="IPR000537">
    <property type="entry name" value="UbiA_prenyltransferase"/>
</dbReference>
<evidence type="ECO:0000256" key="3">
    <source>
        <dbReference type="ARBA" id="ARBA00022475"/>
    </source>
</evidence>
<dbReference type="GO" id="GO:0005886">
    <property type="term" value="C:plasma membrane"/>
    <property type="evidence" value="ECO:0007669"/>
    <property type="project" value="UniProtKB-SubCell"/>
</dbReference>
<organism evidence="10 11">
    <name type="scientific">Phytoactinopolyspora alkaliphila</name>
    <dbReference type="NCBI Taxonomy" id="1783498"/>
    <lineage>
        <taxon>Bacteria</taxon>
        <taxon>Bacillati</taxon>
        <taxon>Actinomycetota</taxon>
        <taxon>Actinomycetes</taxon>
        <taxon>Jiangellales</taxon>
        <taxon>Jiangellaceae</taxon>
        <taxon>Phytoactinopolyspora</taxon>
    </lineage>
</organism>
<dbReference type="GO" id="GO:0009234">
    <property type="term" value="P:menaquinone biosynthetic process"/>
    <property type="evidence" value="ECO:0007669"/>
    <property type="project" value="UniProtKB-UniRule"/>
</dbReference>
<name>A0A6N9YHV6_9ACTN</name>
<dbReference type="InterPro" id="IPR004657">
    <property type="entry name" value="MenA"/>
</dbReference>
<feature type="transmembrane region" description="Helical" evidence="8">
    <location>
        <begin position="91"/>
        <end position="108"/>
    </location>
</feature>
<comment type="pathway">
    <text evidence="8">Quinol/quinone metabolism; menaquinone biosynthesis; menaquinol from 1,4-dihydroxy-2-naphthoate: step 1/2.</text>
</comment>
<evidence type="ECO:0000256" key="8">
    <source>
        <dbReference type="HAMAP-Rule" id="MF_01937"/>
    </source>
</evidence>
<dbReference type="Gene3D" id="1.10.357.140">
    <property type="entry name" value="UbiA prenyltransferase"/>
    <property type="match status" value="1"/>
</dbReference>
<evidence type="ECO:0000256" key="1">
    <source>
        <dbReference type="ARBA" id="ARBA00004141"/>
    </source>
</evidence>
<dbReference type="EC" id="2.5.1.74" evidence="8 9"/>
<evidence type="ECO:0000256" key="2">
    <source>
        <dbReference type="ARBA" id="ARBA00022428"/>
    </source>
</evidence>
<dbReference type="PANTHER" id="PTHR13929">
    <property type="entry name" value="1,4-DIHYDROXY-2-NAPHTHOATE OCTAPRENYLTRANSFERASE"/>
    <property type="match status" value="1"/>
</dbReference>
<keyword evidence="3 8" id="KW-1003">Cell membrane</keyword>
<dbReference type="GO" id="GO:0046428">
    <property type="term" value="F:1,4-dihydroxy-2-naphthoate polyprenyltransferase activity"/>
    <property type="evidence" value="ECO:0007669"/>
    <property type="project" value="UniProtKB-UniRule"/>
</dbReference>
<dbReference type="HAMAP" id="MF_01937">
    <property type="entry name" value="MenA_1"/>
    <property type="match status" value="1"/>
</dbReference>